<dbReference type="GO" id="GO:0009451">
    <property type="term" value="P:RNA modification"/>
    <property type="evidence" value="ECO:0007669"/>
    <property type="project" value="InterPro"/>
</dbReference>
<sequence>MVSSSMSNRNVFSWTSILLAHVKHDEAETAALLFGEMLETGVEPNKVLFIVVLKACADLLSPNGGWKVHAFAVRYGFESHSHVGSSLIFIHVELGSVHCAQIVFNKIREPSVVEWNTLIMGYIEEDFSREAFHYNTT</sequence>
<dbReference type="AlphaFoldDB" id="A0A9D4VF28"/>
<gene>
    <name evidence="3" type="ORF">GOP47_0001262</name>
</gene>
<keyword evidence="4" id="KW-1185">Reference proteome</keyword>
<dbReference type="PANTHER" id="PTHR47926">
    <property type="entry name" value="PENTATRICOPEPTIDE REPEAT-CONTAINING PROTEIN"/>
    <property type="match status" value="1"/>
</dbReference>
<dbReference type="OrthoDB" id="9990610at2759"/>
<dbReference type="EMBL" id="JABFUD020000001">
    <property type="protein sequence ID" value="KAI5085093.1"/>
    <property type="molecule type" value="Genomic_DNA"/>
</dbReference>
<dbReference type="NCBIfam" id="TIGR00756">
    <property type="entry name" value="PPR"/>
    <property type="match status" value="1"/>
</dbReference>
<evidence type="ECO:0000313" key="3">
    <source>
        <dbReference type="EMBL" id="KAI5085093.1"/>
    </source>
</evidence>
<accession>A0A9D4VF28</accession>
<feature type="repeat" description="PPR" evidence="2">
    <location>
        <begin position="10"/>
        <end position="44"/>
    </location>
</feature>
<dbReference type="Pfam" id="PF13041">
    <property type="entry name" value="PPR_2"/>
    <property type="match status" value="1"/>
</dbReference>
<evidence type="ECO:0000256" key="2">
    <source>
        <dbReference type="PROSITE-ProRule" id="PRU00708"/>
    </source>
</evidence>
<evidence type="ECO:0008006" key="5">
    <source>
        <dbReference type="Google" id="ProtNLM"/>
    </source>
</evidence>
<proteinExistence type="predicted"/>
<dbReference type="PANTHER" id="PTHR47926:SF347">
    <property type="entry name" value="PENTATRICOPEPTIDE REPEAT-CONTAINING PROTEIN"/>
    <property type="match status" value="1"/>
</dbReference>
<evidence type="ECO:0000313" key="4">
    <source>
        <dbReference type="Proteomes" id="UP000886520"/>
    </source>
</evidence>
<name>A0A9D4VF28_ADICA</name>
<dbReference type="InterPro" id="IPR002885">
    <property type="entry name" value="PPR_rpt"/>
</dbReference>
<dbReference type="Proteomes" id="UP000886520">
    <property type="component" value="Chromosome 1"/>
</dbReference>
<organism evidence="3 4">
    <name type="scientific">Adiantum capillus-veneris</name>
    <name type="common">Maidenhair fern</name>
    <dbReference type="NCBI Taxonomy" id="13818"/>
    <lineage>
        <taxon>Eukaryota</taxon>
        <taxon>Viridiplantae</taxon>
        <taxon>Streptophyta</taxon>
        <taxon>Embryophyta</taxon>
        <taxon>Tracheophyta</taxon>
        <taxon>Polypodiopsida</taxon>
        <taxon>Polypodiidae</taxon>
        <taxon>Polypodiales</taxon>
        <taxon>Pteridineae</taxon>
        <taxon>Pteridaceae</taxon>
        <taxon>Vittarioideae</taxon>
        <taxon>Adiantum</taxon>
    </lineage>
</organism>
<dbReference type="InterPro" id="IPR011990">
    <property type="entry name" value="TPR-like_helical_dom_sf"/>
</dbReference>
<comment type="caution">
    <text evidence="3">The sequence shown here is derived from an EMBL/GenBank/DDBJ whole genome shotgun (WGS) entry which is preliminary data.</text>
</comment>
<dbReference type="PROSITE" id="PS51375">
    <property type="entry name" value="PPR"/>
    <property type="match status" value="1"/>
</dbReference>
<dbReference type="InterPro" id="IPR046960">
    <property type="entry name" value="PPR_At4g14850-like_plant"/>
</dbReference>
<reference evidence="3" key="1">
    <citation type="submission" date="2021-01" db="EMBL/GenBank/DDBJ databases">
        <title>Adiantum capillus-veneris genome.</title>
        <authorList>
            <person name="Fang Y."/>
            <person name="Liao Q."/>
        </authorList>
    </citation>
    <scope>NUCLEOTIDE SEQUENCE</scope>
    <source>
        <strain evidence="3">H3</strain>
        <tissue evidence="3">Leaf</tissue>
    </source>
</reference>
<evidence type="ECO:0000256" key="1">
    <source>
        <dbReference type="ARBA" id="ARBA00022737"/>
    </source>
</evidence>
<dbReference type="GO" id="GO:0003723">
    <property type="term" value="F:RNA binding"/>
    <property type="evidence" value="ECO:0007669"/>
    <property type="project" value="InterPro"/>
</dbReference>
<dbReference type="Pfam" id="PF01535">
    <property type="entry name" value="PPR"/>
    <property type="match status" value="1"/>
</dbReference>
<protein>
    <recommendedName>
        <fullName evidence="5">Pentatricopeptide repeat-containing protein</fullName>
    </recommendedName>
</protein>
<keyword evidence="1" id="KW-0677">Repeat</keyword>
<dbReference type="Gene3D" id="1.25.40.10">
    <property type="entry name" value="Tetratricopeptide repeat domain"/>
    <property type="match status" value="1"/>
</dbReference>